<feature type="domain" description="AB hydrolase-1" evidence="1">
    <location>
        <begin position="27"/>
        <end position="257"/>
    </location>
</feature>
<sequence>MMLKNILRNNREINCHYHKHDRSPITLVFIHGMGGRQTQWHHQITFFKQFFNVITLDLPGHGQSPVIANNKKNPYTLDEYVNDIAHVISELGSAHNIIIGHSRGGAYAYATAQKHSLSLNITQLILISPSPCTKLDAENFAFWNQSLDVLESIRDNMNQFFASSGFHPDTQQTLIDEQVNAGKTNDLEVIKKLNLGMHDIENADNFSIPTLLITSPEDKIVGADSSISFYQNIKNITYVSMSKSGHFAPLEEPEQINKIILDWILNHATS</sequence>
<reference evidence="2" key="1">
    <citation type="journal article" date="2014" name="Int. J. Syst. Evol. Microbiol.">
        <title>Complete genome sequence of Corynebacterium casei LMG S-19264T (=DSM 44701T), isolated from a smear-ripened cheese.</title>
        <authorList>
            <consortium name="US DOE Joint Genome Institute (JGI-PGF)"/>
            <person name="Walter F."/>
            <person name="Albersmeier A."/>
            <person name="Kalinowski J."/>
            <person name="Ruckert C."/>
        </authorList>
    </citation>
    <scope>NUCLEOTIDE SEQUENCE</scope>
    <source>
        <strain evidence="2">CGMCC 1.15758</strain>
    </source>
</reference>
<comment type="caution">
    <text evidence="2">The sequence shown here is derived from an EMBL/GenBank/DDBJ whole genome shotgun (WGS) entry which is preliminary data.</text>
</comment>
<dbReference type="PANTHER" id="PTHR43798">
    <property type="entry name" value="MONOACYLGLYCEROL LIPASE"/>
    <property type="match status" value="1"/>
</dbReference>
<dbReference type="OrthoDB" id="7057597at2"/>
<dbReference type="Proteomes" id="UP000636949">
    <property type="component" value="Unassembled WGS sequence"/>
</dbReference>
<reference evidence="2" key="2">
    <citation type="submission" date="2020-09" db="EMBL/GenBank/DDBJ databases">
        <authorList>
            <person name="Sun Q."/>
            <person name="Zhou Y."/>
        </authorList>
    </citation>
    <scope>NUCLEOTIDE SEQUENCE</scope>
    <source>
        <strain evidence="2">CGMCC 1.15758</strain>
    </source>
</reference>
<dbReference type="SUPFAM" id="SSF53474">
    <property type="entry name" value="alpha/beta-Hydrolases"/>
    <property type="match status" value="1"/>
</dbReference>
<dbReference type="Gene3D" id="3.40.50.1820">
    <property type="entry name" value="alpha/beta hydrolase"/>
    <property type="match status" value="1"/>
</dbReference>
<keyword evidence="2" id="KW-0378">Hydrolase</keyword>
<proteinExistence type="predicted"/>
<keyword evidence="3" id="KW-1185">Reference proteome</keyword>
<dbReference type="InterPro" id="IPR029058">
    <property type="entry name" value="AB_hydrolase_fold"/>
</dbReference>
<dbReference type="InterPro" id="IPR000639">
    <property type="entry name" value="Epox_hydrolase-like"/>
</dbReference>
<dbReference type="RefSeq" id="WP_117003527.1">
    <property type="nucleotide sequence ID" value="NZ_BMJS01000030.1"/>
</dbReference>
<dbReference type="EMBL" id="BMJS01000030">
    <property type="protein sequence ID" value="GGG04140.1"/>
    <property type="molecule type" value="Genomic_DNA"/>
</dbReference>
<evidence type="ECO:0000259" key="1">
    <source>
        <dbReference type="Pfam" id="PF12697"/>
    </source>
</evidence>
<organism evidence="2 3">
    <name type="scientific">Cysteiniphilum litorale</name>
    <dbReference type="NCBI Taxonomy" id="2056700"/>
    <lineage>
        <taxon>Bacteria</taxon>
        <taxon>Pseudomonadati</taxon>
        <taxon>Pseudomonadota</taxon>
        <taxon>Gammaproteobacteria</taxon>
        <taxon>Thiotrichales</taxon>
        <taxon>Fastidiosibacteraceae</taxon>
        <taxon>Cysteiniphilum</taxon>
    </lineage>
</organism>
<dbReference type="InterPro" id="IPR050266">
    <property type="entry name" value="AB_hydrolase_sf"/>
</dbReference>
<dbReference type="PRINTS" id="PR00412">
    <property type="entry name" value="EPOXHYDRLASE"/>
</dbReference>
<dbReference type="Pfam" id="PF12697">
    <property type="entry name" value="Abhydrolase_6"/>
    <property type="match status" value="1"/>
</dbReference>
<dbReference type="AlphaFoldDB" id="A0A8J2Z5Y3"/>
<dbReference type="GO" id="GO:0016787">
    <property type="term" value="F:hydrolase activity"/>
    <property type="evidence" value="ECO:0007669"/>
    <property type="project" value="UniProtKB-KW"/>
</dbReference>
<protein>
    <submittedName>
        <fullName evidence="2">Alpha/beta hydrolase</fullName>
    </submittedName>
</protein>
<dbReference type="PRINTS" id="PR00111">
    <property type="entry name" value="ABHYDROLASE"/>
</dbReference>
<evidence type="ECO:0000313" key="2">
    <source>
        <dbReference type="EMBL" id="GGG04140.1"/>
    </source>
</evidence>
<accession>A0A8J2Z5Y3</accession>
<name>A0A8J2Z5Y3_9GAMM</name>
<gene>
    <name evidence="2" type="ORF">GCM10010995_22050</name>
</gene>
<dbReference type="InterPro" id="IPR000073">
    <property type="entry name" value="AB_hydrolase_1"/>
</dbReference>
<evidence type="ECO:0000313" key="3">
    <source>
        <dbReference type="Proteomes" id="UP000636949"/>
    </source>
</evidence>